<dbReference type="Proteomes" id="UP000321947">
    <property type="component" value="Unassembled WGS sequence"/>
</dbReference>
<proteinExistence type="predicted"/>
<comment type="caution">
    <text evidence="2">The sequence shown here is derived from an EMBL/GenBank/DDBJ whole genome shotgun (WGS) entry which is preliminary data.</text>
</comment>
<evidence type="ECO:0000313" key="5">
    <source>
        <dbReference type="Proteomes" id="UP000321947"/>
    </source>
</evidence>
<dbReference type="OrthoDB" id="1746344at2759"/>
<feature type="region of interest" description="Disordered" evidence="1">
    <location>
        <begin position="189"/>
        <end position="230"/>
    </location>
</feature>
<gene>
    <name evidence="3" type="ORF">E5676_scaffold202G00500</name>
    <name evidence="2" type="ORF">E6C27_scaffold827G00030</name>
</gene>
<protein>
    <submittedName>
        <fullName evidence="2">Retrotransposon protein</fullName>
    </submittedName>
</protein>
<reference evidence="4 5" key="1">
    <citation type="submission" date="2019-08" db="EMBL/GenBank/DDBJ databases">
        <title>Draft genome sequences of two oriental melons (Cucumis melo L. var makuwa).</title>
        <authorList>
            <person name="Kwon S.-Y."/>
        </authorList>
    </citation>
    <scope>NUCLEOTIDE SEQUENCE [LARGE SCALE GENOMIC DNA]</scope>
    <source>
        <strain evidence="5">cv. Chang Bougi</strain>
        <strain evidence="4">cv. SW 3</strain>
        <tissue evidence="2">Leaf</tissue>
    </source>
</reference>
<dbReference type="EMBL" id="SSTE01002217">
    <property type="protein sequence ID" value="KAA0063789.1"/>
    <property type="molecule type" value="Genomic_DNA"/>
</dbReference>
<dbReference type="PANTHER" id="PTHR46250">
    <property type="entry name" value="MYB/SANT-LIKE DNA-BINDING DOMAIN PROTEIN-RELATED"/>
    <property type="match status" value="1"/>
</dbReference>
<evidence type="ECO:0000313" key="2">
    <source>
        <dbReference type="EMBL" id="KAA0063789.1"/>
    </source>
</evidence>
<dbReference type="Proteomes" id="UP000321393">
    <property type="component" value="Unassembled WGS sequence"/>
</dbReference>
<sequence length="275" mass="31566">MGSEATFEEPHLGESDSSEMNIENINFVETINVWTEWRDNLANQMFEDWNNMASTNSKATKHQWTTIEDEALVECLLQLVEEGGWRADNETFKPGYLYTVIAKMMRPAYSRFGWNEERKCIEAEKSVFDDWVKGHTNARGLLNKAFPYFYDLEVVFGRDRATIGRCKTPVQMGSQIAKDTEEDDMDINLEDFDIPNPHGLKPPSGEDMTSTPTSMAHDAGSSRPSKKRRSYSGDLVNTFHAIESLLPDPTMLHAFLDYPAEWKYRKCMRILGRQP</sequence>
<organism evidence="2 4">
    <name type="scientific">Cucumis melo var. makuwa</name>
    <name type="common">Oriental melon</name>
    <dbReference type="NCBI Taxonomy" id="1194695"/>
    <lineage>
        <taxon>Eukaryota</taxon>
        <taxon>Viridiplantae</taxon>
        <taxon>Streptophyta</taxon>
        <taxon>Embryophyta</taxon>
        <taxon>Tracheophyta</taxon>
        <taxon>Spermatophyta</taxon>
        <taxon>Magnoliopsida</taxon>
        <taxon>eudicotyledons</taxon>
        <taxon>Gunneridae</taxon>
        <taxon>Pentapetalae</taxon>
        <taxon>rosids</taxon>
        <taxon>fabids</taxon>
        <taxon>Cucurbitales</taxon>
        <taxon>Cucurbitaceae</taxon>
        <taxon>Benincaseae</taxon>
        <taxon>Cucumis</taxon>
    </lineage>
</organism>
<evidence type="ECO:0000313" key="3">
    <source>
        <dbReference type="EMBL" id="TYK07334.1"/>
    </source>
</evidence>
<name>A0A5A7VE44_CUCMM</name>
<accession>A0A5A7VE44</accession>
<dbReference type="EMBL" id="SSTD01013307">
    <property type="protein sequence ID" value="TYK07334.1"/>
    <property type="molecule type" value="Genomic_DNA"/>
</dbReference>
<evidence type="ECO:0000256" key="1">
    <source>
        <dbReference type="SAM" id="MobiDB-lite"/>
    </source>
</evidence>
<dbReference type="PANTHER" id="PTHR46250:SF18">
    <property type="entry name" value="MYB_SANT-LIKE DOMAIN-CONTAINING PROTEIN"/>
    <property type="match status" value="1"/>
</dbReference>
<dbReference type="AlphaFoldDB" id="A0A5A7VE44"/>
<evidence type="ECO:0000313" key="4">
    <source>
        <dbReference type="Proteomes" id="UP000321393"/>
    </source>
</evidence>